<protein>
    <submittedName>
        <fullName evidence="2">Uncharacterized protein</fullName>
    </submittedName>
</protein>
<dbReference type="RefSeq" id="XP_040961056.1">
    <property type="nucleotide sequence ID" value="XM_041105122.1"/>
</dbReference>
<reference evidence="1" key="1">
    <citation type="journal article" date="2020" name="Nat. Genet.">
        <title>Genomic diversifications of five Gossypium allopolyploid species and their impact on cotton improvement.</title>
        <authorList>
            <person name="Chen Z.J."/>
            <person name="Sreedasyam A."/>
            <person name="Ando A."/>
            <person name="Song Q."/>
            <person name="De Santiago L.M."/>
            <person name="Hulse-Kemp A.M."/>
            <person name="Ding M."/>
            <person name="Ye W."/>
            <person name="Kirkbride R.C."/>
            <person name="Jenkins J."/>
            <person name="Plott C."/>
            <person name="Lovell J."/>
            <person name="Lin Y.M."/>
            <person name="Vaughn R."/>
            <person name="Liu B."/>
            <person name="Simpson S."/>
            <person name="Scheffler B.E."/>
            <person name="Wen L."/>
            <person name="Saski C.A."/>
            <person name="Grover C.E."/>
            <person name="Hu G."/>
            <person name="Conover J.L."/>
            <person name="Carlson J.W."/>
            <person name="Shu S."/>
            <person name="Boston L.B."/>
            <person name="Williams M."/>
            <person name="Peterson D.G."/>
            <person name="McGee K."/>
            <person name="Jones D.C."/>
            <person name="Wendel J.F."/>
            <person name="Stelly D.M."/>
            <person name="Grimwood J."/>
            <person name="Schmutz J."/>
        </authorList>
    </citation>
    <scope>NUCLEOTIDE SEQUENCE [LARGE SCALE GENOMIC DNA]</scope>
    <source>
        <strain evidence="1">cv. TM-1</strain>
    </source>
</reference>
<dbReference type="GeneID" id="121223521"/>
<organism evidence="1 2">
    <name type="scientific">Gossypium hirsutum</name>
    <name type="common">Upland cotton</name>
    <name type="synonym">Gossypium mexicanum</name>
    <dbReference type="NCBI Taxonomy" id="3635"/>
    <lineage>
        <taxon>Eukaryota</taxon>
        <taxon>Viridiplantae</taxon>
        <taxon>Streptophyta</taxon>
        <taxon>Embryophyta</taxon>
        <taxon>Tracheophyta</taxon>
        <taxon>Spermatophyta</taxon>
        <taxon>Magnoliopsida</taxon>
        <taxon>eudicotyledons</taxon>
        <taxon>Gunneridae</taxon>
        <taxon>Pentapetalae</taxon>
        <taxon>rosids</taxon>
        <taxon>malvids</taxon>
        <taxon>Malvales</taxon>
        <taxon>Malvaceae</taxon>
        <taxon>Malvoideae</taxon>
        <taxon>Gossypium</taxon>
    </lineage>
</organism>
<dbReference type="PANTHER" id="PTHR31170">
    <property type="entry name" value="BNAC04G53230D PROTEIN"/>
    <property type="match status" value="1"/>
</dbReference>
<keyword evidence="1" id="KW-1185">Reference proteome</keyword>
<name>A0ABM3B1Y6_GOSHI</name>
<sequence>MSSTEEGSGAVGAVSTDQTIIINNTNNDSVSIDMQCKDVPLSNDELANLESLDKAFEGGQPKFEDNPLIRKVPSTLRRNKGFKKYFWPKVISIGPLHHCDHTLHESKELKLKLASHFVKKVGVDRKSLYRIIKKEMDGLRKCYDPQELEMTRYDGKKLAWMFFVDGCAMLQAIYMRYDNDDDNARGMAKSSWIQSKGSSTTLLSTQARTGNLGN</sequence>
<dbReference type="PANTHER" id="PTHR31170:SF20">
    <property type="entry name" value="DUF247 DOMAIN PROTEIN"/>
    <property type="match status" value="1"/>
</dbReference>
<dbReference type="Pfam" id="PF03140">
    <property type="entry name" value="DUF247"/>
    <property type="match status" value="1"/>
</dbReference>
<dbReference type="InterPro" id="IPR004158">
    <property type="entry name" value="DUF247_pln"/>
</dbReference>
<evidence type="ECO:0000313" key="2">
    <source>
        <dbReference type="RefSeq" id="XP_040961056.1"/>
    </source>
</evidence>
<gene>
    <name evidence="2" type="primary">LOC121223521</name>
</gene>
<accession>A0ABM3B1Y6</accession>
<reference evidence="2" key="2">
    <citation type="submission" date="2025-08" db="UniProtKB">
        <authorList>
            <consortium name="RefSeq"/>
        </authorList>
    </citation>
    <scope>IDENTIFICATION</scope>
</reference>
<proteinExistence type="predicted"/>
<dbReference type="Proteomes" id="UP000818029">
    <property type="component" value="Chromosome D11"/>
</dbReference>
<evidence type="ECO:0000313" key="1">
    <source>
        <dbReference type="Proteomes" id="UP000818029"/>
    </source>
</evidence>